<organism evidence="1 2">
    <name type="scientific">Trifolium pratense</name>
    <name type="common">Red clover</name>
    <dbReference type="NCBI Taxonomy" id="57577"/>
    <lineage>
        <taxon>Eukaryota</taxon>
        <taxon>Viridiplantae</taxon>
        <taxon>Streptophyta</taxon>
        <taxon>Embryophyta</taxon>
        <taxon>Tracheophyta</taxon>
        <taxon>Spermatophyta</taxon>
        <taxon>Magnoliopsida</taxon>
        <taxon>eudicotyledons</taxon>
        <taxon>Gunneridae</taxon>
        <taxon>Pentapetalae</taxon>
        <taxon>rosids</taxon>
        <taxon>fabids</taxon>
        <taxon>Fabales</taxon>
        <taxon>Fabaceae</taxon>
        <taxon>Papilionoideae</taxon>
        <taxon>50 kb inversion clade</taxon>
        <taxon>NPAAA clade</taxon>
        <taxon>Hologalegina</taxon>
        <taxon>IRL clade</taxon>
        <taxon>Trifolieae</taxon>
        <taxon>Trifolium</taxon>
    </lineage>
</organism>
<proteinExistence type="predicted"/>
<comment type="caution">
    <text evidence="1">The sequence shown here is derived from an EMBL/GenBank/DDBJ whole genome shotgun (WGS) entry which is preliminary data.</text>
</comment>
<dbReference type="EMBL" id="CASHSV030000044">
    <property type="protein sequence ID" value="CAJ2644688.1"/>
    <property type="molecule type" value="Genomic_DNA"/>
</dbReference>
<sequence length="66" mass="7703">MTTKIDEAEHTAQRRQMLLSDFWNLGSCIGGNLLEILILRDFMHLKEMEVSNAFTLFIILIHKLNK</sequence>
<gene>
    <name evidence="1" type="ORF">MILVUS5_LOCUS13661</name>
</gene>
<dbReference type="Proteomes" id="UP001177021">
    <property type="component" value="Unassembled WGS sequence"/>
</dbReference>
<accession>A0ACB0JHV3</accession>
<protein>
    <submittedName>
        <fullName evidence="1">Uncharacterized protein</fullName>
    </submittedName>
</protein>
<reference evidence="1" key="1">
    <citation type="submission" date="2023-10" db="EMBL/GenBank/DDBJ databases">
        <authorList>
            <person name="Rodriguez Cubillos JULIANA M."/>
            <person name="De Vega J."/>
        </authorList>
    </citation>
    <scope>NUCLEOTIDE SEQUENCE</scope>
</reference>
<keyword evidence="2" id="KW-1185">Reference proteome</keyword>
<name>A0ACB0JHV3_TRIPR</name>
<evidence type="ECO:0000313" key="2">
    <source>
        <dbReference type="Proteomes" id="UP001177021"/>
    </source>
</evidence>
<evidence type="ECO:0000313" key="1">
    <source>
        <dbReference type="EMBL" id="CAJ2644688.1"/>
    </source>
</evidence>